<organism evidence="1 2">
    <name type="scientific">Passalora fulva</name>
    <name type="common">Tomato leaf mold</name>
    <name type="synonym">Cladosporium fulvum</name>
    <dbReference type="NCBI Taxonomy" id="5499"/>
    <lineage>
        <taxon>Eukaryota</taxon>
        <taxon>Fungi</taxon>
        <taxon>Dikarya</taxon>
        <taxon>Ascomycota</taxon>
        <taxon>Pezizomycotina</taxon>
        <taxon>Dothideomycetes</taxon>
        <taxon>Dothideomycetidae</taxon>
        <taxon>Mycosphaerellales</taxon>
        <taxon>Mycosphaerellaceae</taxon>
        <taxon>Fulvia</taxon>
    </lineage>
</organism>
<dbReference type="OrthoDB" id="5340163at2759"/>
<dbReference type="Proteomes" id="UP000756132">
    <property type="component" value="Chromosome 12"/>
</dbReference>
<reference evidence="1" key="2">
    <citation type="journal article" date="2022" name="Microb. Genom.">
        <title>A chromosome-scale genome assembly of the tomato pathogen Cladosporium fulvum reveals a compartmentalized genome architecture and the presence of a dispensable chromosome.</title>
        <authorList>
            <person name="Zaccaron A.Z."/>
            <person name="Chen L.H."/>
            <person name="Samaras A."/>
            <person name="Stergiopoulos I."/>
        </authorList>
    </citation>
    <scope>NUCLEOTIDE SEQUENCE</scope>
    <source>
        <strain evidence="1">Race5_Kim</strain>
    </source>
</reference>
<evidence type="ECO:0000313" key="1">
    <source>
        <dbReference type="EMBL" id="UJO24186.1"/>
    </source>
</evidence>
<evidence type="ECO:0000313" key="2">
    <source>
        <dbReference type="Proteomes" id="UP000756132"/>
    </source>
</evidence>
<proteinExistence type="predicted"/>
<reference evidence="1" key="1">
    <citation type="submission" date="2021-12" db="EMBL/GenBank/DDBJ databases">
        <authorList>
            <person name="Zaccaron A."/>
            <person name="Stergiopoulos I."/>
        </authorList>
    </citation>
    <scope>NUCLEOTIDE SEQUENCE</scope>
    <source>
        <strain evidence="1">Race5_Kim</strain>
    </source>
</reference>
<gene>
    <name evidence="1" type="ORF">CLAFUR5_13981</name>
</gene>
<accession>A0A9Q8PKH9</accession>
<dbReference type="GeneID" id="71993859"/>
<sequence>MSSSKSDGALHVCDVPTDQFFLGAVGSTCGALNLYYDANDTDPMRVEHLFCSASWNQERKDIRTLFKFFSISSTRSMQYRDKIVDPRRENDFMFQQMFAAASADGKSSDPAEFWLDRLLEDAMHFILPVSPDVAIVLCNELRCSNSSAAHVTHTSKVPNSLLTKAPHLDIVNVNVSSAKKGKKRWPATTAWRVNIGALSADHHRVITSYSLSHAKSIIVCRRRKCFEKAKRDLLAFSKDRVEAWKSQEFRFEDRNVHRQRGSDSSPSQDQLTSIAELQIEALDDIFRNVIPKREHLQRTKENFCKSWLALRAANAFLKDPTLTAAPIKAAFEAAYPAQPPDHRDLITIDFNQFFLCGIGDDTFTKLSLLIDKKIKEVVQSEDFEPHWTACRSDTNSVKDSLPLMEDYDDPRNHDEKHNNPAFRPFFRAAQCYEVMKWLFEHRQDILADFVRQIAVPLHDLQTQVFRFRPTRE</sequence>
<dbReference type="AlphaFoldDB" id="A0A9Q8PKH9"/>
<protein>
    <submittedName>
        <fullName evidence="1">Uncharacterized protein</fullName>
    </submittedName>
</protein>
<keyword evidence="2" id="KW-1185">Reference proteome</keyword>
<dbReference type="KEGG" id="ffu:CLAFUR5_13981"/>
<dbReference type="RefSeq" id="XP_047768552.1">
    <property type="nucleotide sequence ID" value="XM_047913129.1"/>
</dbReference>
<name>A0A9Q8PKH9_PASFU</name>
<dbReference type="EMBL" id="CP090174">
    <property type="protein sequence ID" value="UJO24186.1"/>
    <property type="molecule type" value="Genomic_DNA"/>
</dbReference>